<dbReference type="PIRSF" id="PIRSF001500">
    <property type="entry name" value="Chor_mut_pdt_Ppr"/>
    <property type="match status" value="1"/>
</dbReference>
<evidence type="ECO:0000256" key="1">
    <source>
        <dbReference type="ARBA" id="ARBA00004741"/>
    </source>
</evidence>
<dbReference type="GO" id="GO:0009094">
    <property type="term" value="P:L-phenylalanine biosynthetic process"/>
    <property type="evidence" value="ECO:0007669"/>
    <property type="project" value="UniProtKB-KW"/>
</dbReference>
<evidence type="ECO:0000256" key="5">
    <source>
        <dbReference type="ARBA" id="ARBA00023222"/>
    </source>
</evidence>
<dbReference type="Gene3D" id="3.40.190.10">
    <property type="entry name" value="Periplasmic binding protein-like II"/>
    <property type="match status" value="2"/>
</dbReference>
<keyword evidence="4" id="KW-0057">Aromatic amino acid biosynthesis</keyword>
<dbReference type="GO" id="GO:0004664">
    <property type="term" value="F:prephenate dehydratase activity"/>
    <property type="evidence" value="ECO:0007669"/>
    <property type="project" value="UniProtKB-EC"/>
</dbReference>
<dbReference type="EMBL" id="BSXU01004362">
    <property type="protein sequence ID" value="GMG43258.1"/>
    <property type="molecule type" value="Genomic_DNA"/>
</dbReference>
<comment type="caution">
    <text evidence="10">The sequence shown here is derived from an EMBL/GenBank/DDBJ whole genome shotgun (WGS) entry which is preliminary data.</text>
</comment>
<dbReference type="EC" id="4.2.1.51" evidence="2"/>
<dbReference type="InterPro" id="IPR045865">
    <property type="entry name" value="ACT-like_dom_sf"/>
</dbReference>
<feature type="domain" description="ACT" evidence="9">
    <location>
        <begin position="288"/>
        <end position="373"/>
    </location>
</feature>
<dbReference type="PROSITE" id="PS51171">
    <property type="entry name" value="PREPHENATE_DEHYDR_3"/>
    <property type="match status" value="1"/>
</dbReference>
<dbReference type="CDD" id="cd13532">
    <property type="entry name" value="PBP2_PDT_like"/>
    <property type="match status" value="1"/>
</dbReference>
<feature type="domain" description="Prephenate dehydratase" evidence="8">
    <location>
        <begin position="5"/>
        <end position="254"/>
    </location>
</feature>
<proteinExistence type="predicted"/>
<evidence type="ECO:0000256" key="6">
    <source>
        <dbReference type="ARBA" id="ARBA00023239"/>
    </source>
</evidence>
<dbReference type="InterPro" id="IPR002912">
    <property type="entry name" value="ACT_dom"/>
</dbReference>
<dbReference type="SUPFAM" id="SSF55021">
    <property type="entry name" value="ACT-like"/>
    <property type="match status" value="1"/>
</dbReference>
<dbReference type="InterPro" id="IPR001086">
    <property type="entry name" value="Preph_deHydtase"/>
</dbReference>
<dbReference type="PROSITE" id="PS51671">
    <property type="entry name" value="ACT"/>
    <property type="match status" value="1"/>
</dbReference>
<gene>
    <name evidence="10" type="ORF">Amon01_000664300</name>
</gene>
<organism evidence="10 11">
    <name type="scientific">Ambrosiozyma monospora</name>
    <name type="common">Yeast</name>
    <name type="synonym">Endomycopsis monosporus</name>
    <dbReference type="NCBI Taxonomy" id="43982"/>
    <lineage>
        <taxon>Eukaryota</taxon>
        <taxon>Fungi</taxon>
        <taxon>Dikarya</taxon>
        <taxon>Ascomycota</taxon>
        <taxon>Saccharomycotina</taxon>
        <taxon>Pichiomycetes</taxon>
        <taxon>Pichiales</taxon>
        <taxon>Pichiaceae</taxon>
        <taxon>Ambrosiozyma</taxon>
    </lineage>
</organism>
<evidence type="ECO:0000256" key="7">
    <source>
        <dbReference type="SAM" id="MobiDB-lite"/>
    </source>
</evidence>
<dbReference type="InterPro" id="IPR008242">
    <property type="entry name" value="Chor_mutase/pphenate_deHydtase"/>
</dbReference>
<evidence type="ECO:0000256" key="2">
    <source>
        <dbReference type="ARBA" id="ARBA00013147"/>
    </source>
</evidence>
<dbReference type="SUPFAM" id="SSF53850">
    <property type="entry name" value="Periplasmic binding protein-like II"/>
    <property type="match status" value="2"/>
</dbReference>
<keyword evidence="6" id="KW-0456">Lyase</keyword>
<keyword evidence="5" id="KW-0584">Phenylalanine biosynthesis</keyword>
<reference evidence="10" key="1">
    <citation type="submission" date="2023-04" db="EMBL/GenBank/DDBJ databases">
        <title>Ambrosiozyma monospora NBRC 1965.</title>
        <authorList>
            <person name="Ichikawa N."/>
            <person name="Sato H."/>
            <person name="Tonouchi N."/>
        </authorList>
    </citation>
    <scope>NUCLEOTIDE SEQUENCE</scope>
    <source>
        <strain evidence="10">NBRC 1965</strain>
    </source>
</reference>
<evidence type="ECO:0000313" key="11">
    <source>
        <dbReference type="Proteomes" id="UP001165063"/>
    </source>
</evidence>
<evidence type="ECO:0000259" key="8">
    <source>
        <dbReference type="PROSITE" id="PS51171"/>
    </source>
</evidence>
<feature type="compositionally biased region" description="Low complexity" evidence="7">
    <location>
        <begin position="105"/>
        <end position="129"/>
    </location>
</feature>
<dbReference type="PANTHER" id="PTHR21022">
    <property type="entry name" value="PREPHENATE DEHYDRATASE P PROTEIN"/>
    <property type="match status" value="1"/>
</dbReference>
<dbReference type="AlphaFoldDB" id="A0A9W6Z387"/>
<dbReference type="Pfam" id="PF00800">
    <property type="entry name" value="PDT"/>
    <property type="match status" value="2"/>
</dbReference>
<sequence>MSEIRVAYLGPPGTYSHQAARQQFEPLSKNFKITYLPQPTIAQCFQSINDNKCDYSLIPFENSSNGQVVLSYDLFKDWFIHVSKLKLILEQDAKESLKCKADEATPANAALPTPPTSASTTTTTTTLSSEHQTKHPNFNVIAEQFVAIHHNLITFSKDITKIKTIYSHPQVWSQCNKFLRDSNLDNNLKISKIDTSSTSKAVEKLTQLPAGSQSRLETAAIASSTASEIHQVPILKHHIEDHSGNTTRFLVLGQVQTQQEQQQEQQPESQVQLQLHSETSNKKIHLLTFIIRKNDNFGSLCDILAVFKKHNLNLQSITTRPSVVSSWRYVFFVEVWSNDNENDHHDDDGKELDSVIKELNSNELVLDLTVIGSFYRSKKYFEMIGA</sequence>
<dbReference type="GO" id="GO:0005737">
    <property type="term" value="C:cytoplasm"/>
    <property type="evidence" value="ECO:0007669"/>
    <property type="project" value="TreeGrafter"/>
</dbReference>
<name>A0A9W6Z387_AMBMO</name>
<dbReference type="Gene3D" id="3.30.70.260">
    <property type="match status" value="1"/>
</dbReference>
<keyword evidence="11" id="KW-1185">Reference proteome</keyword>
<evidence type="ECO:0000256" key="3">
    <source>
        <dbReference type="ARBA" id="ARBA00022605"/>
    </source>
</evidence>
<evidence type="ECO:0000256" key="4">
    <source>
        <dbReference type="ARBA" id="ARBA00023141"/>
    </source>
</evidence>
<feature type="region of interest" description="Disordered" evidence="7">
    <location>
        <begin position="105"/>
        <end position="132"/>
    </location>
</feature>
<keyword evidence="3" id="KW-0028">Amino-acid biosynthesis</keyword>
<dbReference type="OrthoDB" id="983542at2759"/>
<comment type="pathway">
    <text evidence="1">Amino-acid biosynthesis; L-phenylalanine biosynthesis; phenylpyruvate from prephenate: step 1/1.</text>
</comment>
<evidence type="ECO:0000313" key="10">
    <source>
        <dbReference type="EMBL" id="GMG43258.1"/>
    </source>
</evidence>
<dbReference type="Proteomes" id="UP001165063">
    <property type="component" value="Unassembled WGS sequence"/>
</dbReference>
<dbReference type="PANTHER" id="PTHR21022:SF19">
    <property type="entry name" value="PREPHENATE DEHYDRATASE-RELATED"/>
    <property type="match status" value="1"/>
</dbReference>
<protein>
    <recommendedName>
        <fullName evidence="2">prephenate dehydratase</fullName>
        <ecNumber evidence="2">4.2.1.51</ecNumber>
    </recommendedName>
</protein>
<accession>A0A9W6Z387</accession>
<evidence type="ECO:0000259" key="9">
    <source>
        <dbReference type="PROSITE" id="PS51671"/>
    </source>
</evidence>